<dbReference type="Proteomes" id="UP000664940">
    <property type="component" value="Unassembled WGS sequence"/>
</dbReference>
<evidence type="ECO:0000313" key="2">
    <source>
        <dbReference type="EMBL" id="KAF6130838.1"/>
    </source>
</evidence>
<dbReference type="AlphaFoldDB" id="A0A834BJF4"/>
<organism evidence="2 3">
    <name type="scientific">Phyllostomus discolor</name>
    <name type="common">pale spear-nosed bat</name>
    <dbReference type="NCBI Taxonomy" id="89673"/>
    <lineage>
        <taxon>Eukaryota</taxon>
        <taxon>Metazoa</taxon>
        <taxon>Chordata</taxon>
        <taxon>Craniata</taxon>
        <taxon>Vertebrata</taxon>
        <taxon>Euteleostomi</taxon>
        <taxon>Mammalia</taxon>
        <taxon>Eutheria</taxon>
        <taxon>Laurasiatheria</taxon>
        <taxon>Chiroptera</taxon>
        <taxon>Yangochiroptera</taxon>
        <taxon>Phyllostomidae</taxon>
        <taxon>Phyllostominae</taxon>
        <taxon>Phyllostomus</taxon>
    </lineage>
</organism>
<dbReference type="EMBL" id="JABVXQ010000001">
    <property type="protein sequence ID" value="KAF6130838.1"/>
    <property type="molecule type" value="Genomic_DNA"/>
</dbReference>
<feature type="region of interest" description="Disordered" evidence="1">
    <location>
        <begin position="96"/>
        <end position="122"/>
    </location>
</feature>
<comment type="caution">
    <text evidence="2">The sequence shown here is derived from an EMBL/GenBank/DDBJ whole genome shotgun (WGS) entry which is preliminary data.</text>
</comment>
<protein>
    <submittedName>
        <fullName evidence="2">Uncharacterized protein</fullName>
    </submittedName>
</protein>
<accession>A0A834BJF4</accession>
<evidence type="ECO:0000313" key="3">
    <source>
        <dbReference type="Proteomes" id="UP000664940"/>
    </source>
</evidence>
<evidence type="ECO:0000256" key="1">
    <source>
        <dbReference type="SAM" id="MobiDB-lite"/>
    </source>
</evidence>
<gene>
    <name evidence="2" type="ORF">HJG60_007811</name>
</gene>
<reference evidence="2 3" key="1">
    <citation type="journal article" date="2020" name="Nature">
        <title>Six reference-quality genomes reveal evolution of bat adaptations.</title>
        <authorList>
            <person name="Jebb D."/>
            <person name="Huang Z."/>
            <person name="Pippel M."/>
            <person name="Hughes G.M."/>
            <person name="Lavrichenko K."/>
            <person name="Devanna P."/>
            <person name="Winkler S."/>
            <person name="Jermiin L.S."/>
            <person name="Skirmuntt E.C."/>
            <person name="Katzourakis A."/>
            <person name="Burkitt-Gray L."/>
            <person name="Ray D.A."/>
            <person name="Sullivan K.A.M."/>
            <person name="Roscito J.G."/>
            <person name="Kirilenko B.M."/>
            <person name="Davalos L.M."/>
            <person name="Corthals A.P."/>
            <person name="Power M.L."/>
            <person name="Jones G."/>
            <person name="Ransome R.D."/>
            <person name="Dechmann D.K.N."/>
            <person name="Locatelli A.G."/>
            <person name="Puechmaille S.J."/>
            <person name="Fedrigo O."/>
            <person name="Jarvis E.D."/>
            <person name="Hiller M."/>
            <person name="Vernes S.C."/>
            <person name="Myers E.W."/>
            <person name="Teeling E.C."/>
        </authorList>
    </citation>
    <scope>NUCLEOTIDE SEQUENCE [LARGE SCALE GENOMIC DNA]</scope>
    <source>
        <strain evidence="2">Bat1K_MPI-CBG_1</strain>
    </source>
</reference>
<name>A0A834BJF4_9CHIR</name>
<proteinExistence type="predicted"/>
<sequence length="122" mass="13594">MSLWAPRVINTQRLRTTHKNPSNHCHHGLCHHRTKSNCKVLGLPITSGHEAAGLRPLRTACPPLSPASEEQVVEVWKLTEQLILGQKRVFSCCRTSSAAQSPGSRREGQSWRRTLQPLAGTR</sequence>